<dbReference type="InterPro" id="IPR042100">
    <property type="entry name" value="Bug_dom1"/>
</dbReference>
<comment type="similarity">
    <text evidence="1">Belongs to the UPF0065 (bug) family.</text>
</comment>
<dbReference type="AlphaFoldDB" id="A0A848EH50"/>
<evidence type="ECO:0000313" key="3">
    <source>
        <dbReference type="EMBL" id="NMJ43306.1"/>
    </source>
</evidence>
<name>A0A848EH50_9PROT</name>
<evidence type="ECO:0000256" key="1">
    <source>
        <dbReference type="ARBA" id="ARBA00006987"/>
    </source>
</evidence>
<proteinExistence type="inferred from homology"/>
<reference evidence="3 4" key="1">
    <citation type="submission" date="2020-03" db="EMBL/GenBank/DDBJ databases">
        <authorList>
            <person name="Sun Q."/>
        </authorList>
    </citation>
    <scope>NUCLEOTIDE SEQUENCE [LARGE SCALE GENOMIC DNA]</scope>
    <source>
        <strain evidence="3 4">JC162</strain>
    </source>
</reference>
<dbReference type="RefSeq" id="WP_170055507.1">
    <property type="nucleotide sequence ID" value="NZ_JABBKX010000007.1"/>
</dbReference>
<dbReference type="PANTHER" id="PTHR42928:SF5">
    <property type="entry name" value="BLR1237 PROTEIN"/>
    <property type="match status" value="1"/>
</dbReference>
<sequence length="323" mass="34115">MRITRRATFALTALGLPGIAAAQAPWPNRPLRMVIPWPPGQATDLAGRVIAQRLQEKLGQPVVPENRAGAGGTIGTDVVAKSAPDGYTLLAGSSGPFTISPLLQRLPYDTARDLAPIAMWGVSPYLLVVKPDFPANTVAEFVALMKARPGHYSFGSSGTAATAHLIIEAFNARAGIDALHVPFAGSAPSMTALIGGQISYSIETMAATYPLVRQGALKALGVSLKDGTSLARDIAPFARTPGFEGFDAGAWVGLVARAGTPAPIADRLAQEVETGMADPTVRGRFESIFVEPFARGPAAFATYLQEQRDLFKGIIERQNIRID</sequence>
<dbReference type="SUPFAM" id="SSF53850">
    <property type="entry name" value="Periplasmic binding protein-like II"/>
    <property type="match status" value="1"/>
</dbReference>
<organism evidence="3 4">
    <name type="scientific">Neoroseomonas marina</name>
    <dbReference type="NCBI Taxonomy" id="1232220"/>
    <lineage>
        <taxon>Bacteria</taxon>
        <taxon>Pseudomonadati</taxon>
        <taxon>Pseudomonadota</taxon>
        <taxon>Alphaproteobacteria</taxon>
        <taxon>Acetobacterales</taxon>
        <taxon>Acetobacteraceae</taxon>
        <taxon>Neoroseomonas</taxon>
    </lineage>
</organism>
<feature type="chain" id="PRO_5032661692" evidence="2">
    <location>
        <begin position="23"/>
        <end position="323"/>
    </location>
</feature>
<dbReference type="InterPro" id="IPR005064">
    <property type="entry name" value="BUG"/>
</dbReference>
<evidence type="ECO:0000313" key="4">
    <source>
        <dbReference type="Proteomes" id="UP000548582"/>
    </source>
</evidence>
<comment type="caution">
    <text evidence="3">The sequence shown here is derived from an EMBL/GenBank/DDBJ whole genome shotgun (WGS) entry which is preliminary data.</text>
</comment>
<dbReference type="Proteomes" id="UP000548582">
    <property type="component" value="Unassembled WGS sequence"/>
</dbReference>
<evidence type="ECO:0000256" key="2">
    <source>
        <dbReference type="SAM" id="SignalP"/>
    </source>
</evidence>
<dbReference type="EMBL" id="JABBKX010000007">
    <property type="protein sequence ID" value="NMJ43306.1"/>
    <property type="molecule type" value="Genomic_DNA"/>
</dbReference>
<protein>
    <submittedName>
        <fullName evidence="3">Tripartite tricarboxylate transporter substrate binding protein</fullName>
    </submittedName>
</protein>
<dbReference type="Gene3D" id="3.40.190.10">
    <property type="entry name" value="Periplasmic binding protein-like II"/>
    <property type="match status" value="1"/>
</dbReference>
<keyword evidence="4" id="KW-1185">Reference proteome</keyword>
<gene>
    <name evidence="3" type="ORF">GWK16_18805</name>
</gene>
<keyword evidence="2" id="KW-0732">Signal</keyword>
<dbReference type="Gene3D" id="3.40.190.150">
    <property type="entry name" value="Bordetella uptake gene, domain 1"/>
    <property type="match status" value="1"/>
</dbReference>
<dbReference type="PIRSF" id="PIRSF017082">
    <property type="entry name" value="YflP"/>
    <property type="match status" value="1"/>
</dbReference>
<dbReference type="Pfam" id="PF03401">
    <property type="entry name" value="TctC"/>
    <property type="match status" value="1"/>
</dbReference>
<dbReference type="CDD" id="cd07012">
    <property type="entry name" value="PBP2_Bug_TTT"/>
    <property type="match status" value="1"/>
</dbReference>
<feature type="signal peptide" evidence="2">
    <location>
        <begin position="1"/>
        <end position="22"/>
    </location>
</feature>
<accession>A0A848EH50</accession>
<dbReference type="PANTHER" id="PTHR42928">
    <property type="entry name" value="TRICARBOXYLATE-BINDING PROTEIN"/>
    <property type="match status" value="1"/>
</dbReference>